<accession>A0A507DHA9</accession>
<protein>
    <recommendedName>
        <fullName evidence="7">adenine phosphoribosyltransferase</fullName>
        <ecNumber evidence="7">2.4.2.7</ecNumber>
    </recommendedName>
</protein>
<sequence length="241" mass="26339">MDPKIIDNGAPGRMRAGTSPRKRSPTAAFPDHIQWISKCIKSKRTQVAARLSTQVQDVKKFSQKMADLARIKSLLRQVPDFPKKGIMFQDIFPIFLDPVAVEMLVTHITHHITSTLARIDVIVGLDARGFLLGPTIAMRIGAAFVPVRKKGKLPGQTQVVGYDKEYGTDFFEMQVGSIKPGQTVVILDDLIATGGSAKAAGELVQISGGKVVEYIFFIELAALKGGARLDAPMYSLIQFDD</sequence>
<dbReference type="InterPro" id="IPR000836">
    <property type="entry name" value="PRTase_dom"/>
</dbReference>
<evidence type="ECO:0000256" key="10">
    <source>
        <dbReference type="ARBA" id="ARBA00022679"/>
    </source>
</evidence>
<evidence type="ECO:0000256" key="12">
    <source>
        <dbReference type="SAM" id="MobiDB-lite"/>
    </source>
</evidence>
<dbReference type="GO" id="GO:0005737">
    <property type="term" value="C:cytoplasm"/>
    <property type="evidence" value="ECO:0007669"/>
    <property type="project" value="UniProtKB-SubCell"/>
</dbReference>
<dbReference type="OrthoDB" id="363185at2759"/>
<comment type="caution">
    <text evidence="15">The sequence shown here is derived from an EMBL/GenBank/DDBJ whole genome shotgun (WGS) entry which is preliminary data.</text>
</comment>
<evidence type="ECO:0000256" key="9">
    <source>
        <dbReference type="ARBA" id="ARBA00022676"/>
    </source>
</evidence>
<keyword evidence="11" id="KW-0660">Purine salvage</keyword>
<dbReference type="AlphaFoldDB" id="A0A507DHA9"/>
<evidence type="ECO:0000259" key="13">
    <source>
        <dbReference type="Pfam" id="PF00156"/>
    </source>
</evidence>
<dbReference type="GO" id="GO:0006166">
    <property type="term" value="P:purine ribonucleoside salvage"/>
    <property type="evidence" value="ECO:0007669"/>
    <property type="project" value="UniProtKB-KW"/>
</dbReference>
<dbReference type="SUPFAM" id="SSF53271">
    <property type="entry name" value="PRTase-like"/>
    <property type="match status" value="1"/>
</dbReference>
<dbReference type="EC" id="2.4.2.7" evidence="7"/>
<evidence type="ECO:0000256" key="1">
    <source>
        <dbReference type="ARBA" id="ARBA00000868"/>
    </source>
</evidence>
<dbReference type="PANTHER" id="PTHR32315">
    <property type="entry name" value="ADENINE PHOSPHORIBOSYLTRANSFERASE"/>
    <property type="match status" value="1"/>
</dbReference>
<feature type="region of interest" description="Disordered" evidence="12">
    <location>
        <begin position="1"/>
        <end position="27"/>
    </location>
</feature>
<proteinExistence type="inferred from homology"/>
<gene>
    <name evidence="15" type="primary">SENL776</name>
    <name evidence="15" type="ORF">SeLEV6574_g00776</name>
    <name evidence="14" type="ORF">SeMB42_g05893</name>
</gene>
<dbReference type="Proteomes" id="UP000320475">
    <property type="component" value="Unassembled WGS sequence"/>
</dbReference>
<dbReference type="GO" id="GO:0016208">
    <property type="term" value="F:AMP binding"/>
    <property type="evidence" value="ECO:0007669"/>
    <property type="project" value="TreeGrafter"/>
</dbReference>
<dbReference type="GO" id="GO:0003999">
    <property type="term" value="F:adenine phosphoribosyltransferase activity"/>
    <property type="evidence" value="ECO:0007669"/>
    <property type="project" value="UniProtKB-EC"/>
</dbReference>
<comment type="function">
    <text evidence="2">Catalyzes a salvage reaction resulting in the formation of AMP, that is energically less costly than de novo synthesis.</text>
</comment>
<keyword evidence="8" id="KW-0963">Cytoplasm</keyword>
<dbReference type="FunFam" id="3.40.50.2020:FF:000004">
    <property type="entry name" value="Adenine phosphoribosyltransferase"/>
    <property type="match status" value="1"/>
</dbReference>
<dbReference type="Pfam" id="PF00156">
    <property type="entry name" value="Pribosyltran"/>
    <property type="match status" value="1"/>
</dbReference>
<dbReference type="NCBIfam" id="NF002636">
    <property type="entry name" value="PRK02304.1-5"/>
    <property type="match status" value="1"/>
</dbReference>
<dbReference type="EMBL" id="QEAN01000302">
    <property type="protein sequence ID" value="TPX40756.1"/>
    <property type="molecule type" value="Genomic_DNA"/>
</dbReference>
<evidence type="ECO:0000256" key="4">
    <source>
        <dbReference type="ARBA" id="ARBA00004659"/>
    </source>
</evidence>
<dbReference type="PANTHER" id="PTHR32315:SF3">
    <property type="entry name" value="ADENINE PHOSPHORIBOSYLTRANSFERASE"/>
    <property type="match status" value="1"/>
</dbReference>
<dbReference type="GO" id="GO:0006168">
    <property type="term" value="P:adenine salvage"/>
    <property type="evidence" value="ECO:0007669"/>
    <property type="project" value="InterPro"/>
</dbReference>
<evidence type="ECO:0000256" key="2">
    <source>
        <dbReference type="ARBA" id="ARBA00003968"/>
    </source>
</evidence>
<feature type="domain" description="Phosphoribosyltransferase" evidence="13">
    <location>
        <begin position="101"/>
        <end position="221"/>
    </location>
</feature>
<comment type="subunit">
    <text evidence="6">Homodimer.</text>
</comment>
<dbReference type="STRING" id="286115.A0A507DHA9"/>
<evidence type="ECO:0000256" key="5">
    <source>
        <dbReference type="ARBA" id="ARBA00008391"/>
    </source>
</evidence>
<name>A0A507DHA9_9FUNG</name>
<evidence type="ECO:0000256" key="8">
    <source>
        <dbReference type="ARBA" id="ARBA00022490"/>
    </source>
</evidence>
<dbReference type="CDD" id="cd06223">
    <property type="entry name" value="PRTases_typeI"/>
    <property type="match status" value="1"/>
</dbReference>
<dbReference type="Gene3D" id="3.40.50.2020">
    <property type="match status" value="1"/>
</dbReference>
<dbReference type="GO" id="GO:0002055">
    <property type="term" value="F:adenine binding"/>
    <property type="evidence" value="ECO:0007669"/>
    <property type="project" value="TreeGrafter"/>
</dbReference>
<keyword evidence="9 15" id="KW-0328">Glycosyltransferase</keyword>
<comment type="similarity">
    <text evidence="5">Belongs to the purine/pyrimidine phosphoribosyltransferase family.</text>
</comment>
<dbReference type="NCBIfam" id="NF002634">
    <property type="entry name" value="PRK02304.1-3"/>
    <property type="match status" value="1"/>
</dbReference>
<evidence type="ECO:0000313" key="17">
    <source>
        <dbReference type="Proteomes" id="UP000320475"/>
    </source>
</evidence>
<dbReference type="InterPro" id="IPR029057">
    <property type="entry name" value="PRTase-like"/>
</dbReference>
<evidence type="ECO:0000313" key="15">
    <source>
        <dbReference type="EMBL" id="TPX50617.1"/>
    </source>
</evidence>
<comment type="subcellular location">
    <subcellularLocation>
        <location evidence="3">Cytoplasm</location>
    </subcellularLocation>
</comment>
<comment type="pathway">
    <text evidence="4">Purine metabolism; AMP biosynthesis via salvage pathway; AMP from adenine: step 1/1.</text>
</comment>
<dbReference type="Proteomes" id="UP000317494">
    <property type="component" value="Unassembled WGS sequence"/>
</dbReference>
<dbReference type="UniPathway" id="UPA00588">
    <property type="reaction ID" value="UER00646"/>
</dbReference>
<evidence type="ECO:0000256" key="7">
    <source>
        <dbReference type="ARBA" id="ARBA00011893"/>
    </source>
</evidence>
<evidence type="ECO:0000256" key="3">
    <source>
        <dbReference type="ARBA" id="ARBA00004496"/>
    </source>
</evidence>
<dbReference type="NCBIfam" id="TIGR01090">
    <property type="entry name" value="apt"/>
    <property type="match status" value="1"/>
</dbReference>
<organism evidence="15 17">
    <name type="scientific">Synchytrium endobioticum</name>
    <dbReference type="NCBI Taxonomy" id="286115"/>
    <lineage>
        <taxon>Eukaryota</taxon>
        <taxon>Fungi</taxon>
        <taxon>Fungi incertae sedis</taxon>
        <taxon>Chytridiomycota</taxon>
        <taxon>Chytridiomycota incertae sedis</taxon>
        <taxon>Chytridiomycetes</taxon>
        <taxon>Synchytriales</taxon>
        <taxon>Synchytriaceae</taxon>
        <taxon>Synchytrium</taxon>
    </lineage>
</organism>
<reference evidence="16 17" key="1">
    <citation type="journal article" date="2019" name="Sci. Rep.">
        <title>Comparative genomics of chytrid fungi reveal insights into the obligate biotrophic and pathogenic lifestyle of Synchytrium endobioticum.</title>
        <authorList>
            <person name="van de Vossenberg B.T.L.H."/>
            <person name="Warris S."/>
            <person name="Nguyen H.D.T."/>
            <person name="van Gent-Pelzer M.P.E."/>
            <person name="Joly D.L."/>
            <person name="van de Geest H.C."/>
            <person name="Bonants P.J.M."/>
            <person name="Smith D.S."/>
            <person name="Levesque C.A."/>
            <person name="van der Lee T.A.J."/>
        </authorList>
    </citation>
    <scope>NUCLEOTIDE SEQUENCE [LARGE SCALE GENOMIC DNA]</scope>
    <source>
        <strain evidence="15 17">LEV6574</strain>
        <strain evidence="14 16">MB42</strain>
    </source>
</reference>
<keyword evidence="16" id="KW-1185">Reference proteome</keyword>
<evidence type="ECO:0000256" key="6">
    <source>
        <dbReference type="ARBA" id="ARBA00011738"/>
    </source>
</evidence>
<evidence type="ECO:0000313" key="14">
    <source>
        <dbReference type="EMBL" id="TPX40756.1"/>
    </source>
</evidence>
<dbReference type="InterPro" id="IPR050054">
    <property type="entry name" value="UPRTase/APRTase"/>
</dbReference>
<evidence type="ECO:0000313" key="16">
    <source>
        <dbReference type="Proteomes" id="UP000317494"/>
    </source>
</evidence>
<comment type="catalytic activity">
    <reaction evidence="1">
        <text>AMP + diphosphate = 5-phospho-alpha-D-ribose 1-diphosphate + adenine</text>
        <dbReference type="Rhea" id="RHEA:16609"/>
        <dbReference type="ChEBI" id="CHEBI:16708"/>
        <dbReference type="ChEBI" id="CHEBI:33019"/>
        <dbReference type="ChEBI" id="CHEBI:58017"/>
        <dbReference type="ChEBI" id="CHEBI:456215"/>
        <dbReference type="EC" id="2.4.2.7"/>
    </reaction>
</comment>
<dbReference type="VEuPathDB" id="FungiDB:SeMB42_g05893"/>
<dbReference type="PROSITE" id="PS50890">
    <property type="entry name" value="PUA"/>
    <property type="match status" value="1"/>
</dbReference>
<dbReference type="InterPro" id="IPR005764">
    <property type="entry name" value="Ade_phspho_trans"/>
</dbReference>
<keyword evidence="10 15" id="KW-0808">Transferase</keyword>
<dbReference type="HAMAP" id="MF_00004">
    <property type="entry name" value="Aden_phosphoribosyltr"/>
    <property type="match status" value="1"/>
</dbReference>
<dbReference type="EMBL" id="QEAM01000015">
    <property type="protein sequence ID" value="TPX50617.1"/>
    <property type="molecule type" value="Genomic_DNA"/>
</dbReference>
<dbReference type="GO" id="GO:0044209">
    <property type="term" value="P:AMP salvage"/>
    <property type="evidence" value="ECO:0007669"/>
    <property type="project" value="UniProtKB-UniPathway"/>
</dbReference>
<evidence type="ECO:0000256" key="11">
    <source>
        <dbReference type="ARBA" id="ARBA00022726"/>
    </source>
</evidence>